<dbReference type="Gene3D" id="3.40.50.300">
    <property type="entry name" value="P-loop containing nucleotide triphosphate hydrolases"/>
    <property type="match status" value="1"/>
</dbReference>
<dbReference type="EMBL" id="RBNI01019197">
    <property type="protein sequence ID" value="RUO96897.1"/>
    <property type="molecule type" value="Genomic_DNA"/>
</dbReference>
<feature type="domain" description="AIG1-type G" evidence="4">
    <location>
        <begin position="3"/>
        <end position="70"/>
    </location>
</feature>
<dbReference type="Pfam" id="PF04548">
    <property type="entry name" value="AIG1"/>
    <property type="match status" value="1"/>
</dbReference>
<keyword evidence="1" id="KW-0547">Nucleotide-binding</keyword>
<dbReference type="GO" id="GO:0005525">
    <property type="term" value="F:GTP binding"/>
    <property type="evidence" value="ECO:0007669"/>
    <property type="project" value="InterPro"/>
</dbReference>
<accession>A0A433A2I3</accession>
<evidence type="ECO:0000256" key="3">
    <source>
        <dbReference type="SAM" id="MobiDB-lite"/>
    </source>
</evidence>
<name>A0A433A2I3_9FUNG</name>
<feature type="compositionally biased region" description="Basic residues" evidence="3">
    <location>
        <begin position="224"/>
        <end position="236"/>
    </location>
</feature>
<protein>
    <recommendedName>
        <fullName evidence="4">AIG1-type G domain-containing protein</fullName>
    </recommendedName>
</protein>
<feature type="compositionally biased region" description="Basic and acidic residues" evidence="3">
    <location>
        <begin position="237"/>
        <end position="316"/>
    </location>
</feature>
<evidence type="ECO:0000313" key="5">
    <source>
        <dbReference type="EMBL" id="RUO96897.1"/>
    </source>
</evidence>
<dbReference type="InterPro" id="IPR006703">
    <property type="entry name" value="G_AIG1"/>
</dbReference>
<evidence type="ECO:0000259" key="4">
    <source>
        <dbReference type="Pfam" id="PF04548"/>
    </source>
</evidence>
<comment type="caution">
    <text evidence="5">The sequence shown here is derived from an EMBL/GenBank/DDBJ whole genome shotgun (WGS) entry which is preliminary data.</text>
</comment>
<gene>
    <name evidence="5" type="ORF">BC936DRAFT_141290</name>
</gene>
<feature type="region of interest" description="Disordered" evidence="3">
    <location>
        <begin position="210"/>
        <end position="316"/>
    </location>
</feature>
<organism evidence="5 6">
    <name type="scientific">Jimgerdemannia flammicorona</name>
    <dbReference type="NCBI Taxonomy" id="994334"/>
    <lineage>
        <taxon>Eukaryota</taxon>
        <taxon>Fungi</taxon>
        <taxon>Fungi incertae sedis</taxon>
        <taxon>Mucoromycota</taxon>
        <taxon>Mucoromycotina</taxon>
        <taxon>Endogonomycetes</taxon>
        <taxon>Endogonales</taxon>
        <taxon>Endogonaceae</taxon>
        <taxon>Jimgerdemannia</taxon>
    </lineage>
</organism>
<feature type="coiled-coil region" evidence="2">
    <location>
        <begin position="170"/>
        <end position="197"/>
    </location>
</feature>
<dbReference type="AlphaFoldDB" id="A0A433A2I3"/>
<dbReference type="InterPro" id="IPR027417">
    <property type="entry name" value="P-loop_NTPase"/>
</dbReference>
<sequence length="316" mass="37425">MLGVCDTSGRDRHILEEITEAIQKCAHDVHAVLFVIEYVRMTSEFREVISELLSVFDNEVKKSLILVFSKVPANLSVDRTLLKQKLTKDPPMSEGMSLTNPLKNLMLAVGEKWVIFPIHSSPDHIWLREAENLERHLSSRSYVDFIETKIYMDRRHHANCGPSIIFQDQLRKVEEKLRLTEEKLRLAEEEKQRLVEKEIQRVAEVDNRRLAEEGKQQTKNSKNERRKRKQERKKAKRDAAELMKAHEEEIKKKYEEAAKAQSERDELQKKIDEMEKEKKEKEKEKEMEKKKEKEMEMEKEKEKEKEKGKEKSCIIL</sequence>
<reference evidence="5 6" key="1">
    <citation type="journal article" date="2018" name="New Phytol.">
        <title>Phylogenomics of Endogonaceae and evolution of mycorrhizas within Mucoromycota.</title>
        <authorList>
            <person name="Chang Y."/>
            <person name="Desiro A."/>
            <person name="Na H."/>
            <person name="Sandor L."/>
            <person name="Lipzen A."/>
            <person name="Clum A."/>
            <person name="Barry K."/>
            <person name="Grigoriev I.V."/>
            <person name="Martin F.M."/>
            <person name="Stajich J.E."/>
            <person name="Smith M.E."/>
            <person name="Bonito G."/>
            <person name="Spatafora J.W."/>
        </authorList>
    </citation>
    <scope>NUCLEOTIDE SEQUENCE [LARGE SCALE GENOMIC DNA]</scope>
    <source>
        <strain evidence="5 6">GMNB39</strain>
    </source>
</reference>
<dbReference type="SUPFAM" id="SSF52540">
    <property type="entry name" value="P-loop containing nucleoside triphosphate hydrolases"/>
    <property type="match status" value="1"/>
</dbReference>
<evidence type="ECO:0000313" key="6">
    <source>
        <dbReference type="Proteomes" id="UP000268093"/>
    </source>
</evidence>
<proteinExistence type="predicted"/>
<dbReference type="Proteomes" id="UP000268093">
    <property type="component" value="Unassembled WGS sequence"/>
</dbReference>
<evidence type="ECO:0000256" key="2">
    <source>
        <dbReference type="SAM" id="Coils"/>
    </source>
</evidence>
<keyword evidence="6" id="KW-1185">Reference proteome</keyword>
<evidence type="ECO:0000256" key="1">
    <source>
        <dbReference type="ARBA" id="ARBA00022741"/>
    </source>
</evidence>
<keyword evidence="2" id="KW-0175">Coiled coil</keyword>